<evidence type="ECO:0000313" key="3">
    <source>
        <dbReference type="Proteomes" id="UP000663823"/>
    </source>
</evidence>
<name>A0A820IW79_9BILA</name>
<dbReference type="Proteomes" id="UP000663823">
    <property type="component" value="Unassembled WGS sequence"/>
</dbReference>
<dbReference type="Pfam" id="PF23098">
    <property type="entry name" value="Beta-prop_NOL10_N"/>
    <property type="match status" value="1"/>
</dbReference>
<dbReference type="InterPro" id="IPR056551">
    <property type="entry name" value="Beta-prop_NOL10_N"/>
</dbReference>
<proteinExistence type="predicted"/>
<comment type="caution">
    <text evidence="2">The sequence shown here is derived from an EMBL/GenBank/DDBJ whole genome shotgun (WGS) entry which is preliminary data.</text>
</comment>
<gene>
    <name evidence="2" type="ORF">OTI717_LOCUS42488</name>
</gene>
<dbReference type="PANTHER" id="PTHR14927:SF0">
    <property type="entry name" value="NUCLEOLAR PROTEIN 10"/>
    <property type="match status" value="1"/>
</dbReference>
<accession>A0A820IW79</accession>
<feature type="domain" description="Nucleolar protein 10-like N-terminal" evidence="1">
    <location>
        <begin position="2"/>
        <end position="50"/>
    </location>
</feature>
<organism evidence="2 3">
    <name type="scientific">Rotaria sordida</name>
    <dbReference type="NCBI Taxonomy" id="392033"/>
    <lineage>
        <taxon>Eukaryota</taxon>
        <taxon>Metazoa</taxon>
        <taxon>Spiralia</taxon>
        <taxon>Gnathifera</taxon>
        <taxon>Rotifera</taxon>
        <taxon>Eurotatoria</taxon>
        <taxon>Bdelloidea</taxon>
        <taxon>Philodinida</taxon>
        <taxon>Philodinidae</taxon>
        <taxon>Rotaria</taxon>
    </lineage>
</organism>
<evidence type="ECO:0000313" key="2">
    <source>
        <dbReference type="EMBL" id="CAF4315782.1"/>
    </source>
</evidence>
<dbReference type="GO" id="GO:0000462">
    <property type="term" value="P:maturation of SSU-rRNA from tricistronic rRNA transcript (SSU-rRNA, 5.8S rRNA, LSU-rRNA)"/>
    <property type="evidence" value="ECO:0007669"/>
    <property type="project" value="TreeGrafter"/>
</dbReference>
<sequence>MTHDGQYIFVTGSYKPRVRCYDVNELSLKFERCFDNECIQMKILSEDYSK</sequence>
<evidence type="ECO:0000259" key="1">
    <source>
        <dbReference type="Pfam" id="PF23098"/>
    </source>
</evidence>
<reference evidence="2" key="1">
    <citation type="submission" date="2021-02" db="EMBL/GenBank/DDBJ databases">
        <authorList>
            <person name="Nowell W R."/>
        </authorList>
    </citation>
    <scope>NUCLEOTIDE SEQUENCE</scope>
</reference>
<protein>
    <recommendedName>
        <fullName evidence="1">Nucleolar protein 10-like N-terminal domain-containing protein</fullName>
    </recommendedName>
</protein>
<dbReference type="GO" id="GO:0032040">
    <property type="term" value="C:small-subunit processome"/>
    <property type="evidence" value="ECO:0007669"/>
    <property type="project" value="TreeGrafter"/>
</dbReference>
<dbReference type="AlphaFoldDB" id="A0A820IW79"/>
<dbReference type="EMBL" id="CAJOAX010051888">
    <property type="protein sequence ID" value="CAF4315782.1"/>
    <property type="molecule type" value="Genomic_DNA"/>
</dbReference>
<dbReference type="PANTHER" id="PTHR14927">
    <property type="entry name" value="NUCLEOLAR PROTEIN 10"/>
    <property type="match status" value="1"/>
</dbReference>
<feature type="non-terminal residue" evidence="2">
    <location>
        <position position="1"/>
    </location>
</feature>
<dbReference type="GO" id="GO:0030686">
    <property type="term" value="C:90S preribosome"/>
    <property type="evidence" value="ECO:0007669"/>
    <property type="project" value="TreeGrafter"/>
</dbReference>
<dbReference type="InterPro" id="IPR040382">
    <property type="entry name" value="NOL10/Enp2"/>
</dbReference>